<dbReference type="GO" id="GO:0032259">
    <property type="term" value="P:methylation"/>
    <property type="evidence" value="ECO:0007669"/>
    <property type="project" value="UniProtKB-KW"/>
</dbReference>
<dbReference type="InterPro" id="IPR029063">
    <property type="entry name" value="SAM-dependent_MTases_sf"/>
</dbReference>
<protein>
    <submittedName>
        <fullName evidence="2">Class I SAM-dependent methyltransferase</fullName>
    </submittedName>
</protein>
<accession>A0A4S4N9A9</accession>
<dbReference type="Proteomes" id="UP000308528">
    <property type="component" value="Unassembled WGS sequence"/>
</dbReference>
<gene>
    <name evidence="2" type="ORF">E4021_17285</name>
</gene>
<dbReference type="PANTHER" id="PTHR43861">
    <property type="entry name" value="TRANS-ACONITATE 2-METHYLTRANSFERASE-RELATED"/>
    <property type="match status" value="1"/>
</dbReference>
<dbReference type="OrthoDB" id="9770553at2"/>
<keyword evidence="2" id="KW-0808">Transferase</keyword>
<dbReference type="AlphaFoldDB" id="A0A4S4N9A9"/>
<dbReference type="Pfam" id="PF08241">
    <property type="entry name" value="Methyltransf_11"/>
    <property type="match status" value="1"/>
</dbReference>
<dbReference type="GO" id="GO:0008757">
    <property type="term" value="F:S-adenosylmethionine-dependent methyltransferase activity"/>
    <property type="evidence" value="ECO:0007669"/>
    <property type="project" value="InterPro"/>
</dbReference>
<dbReference type="InterPro" id="IPR013216">
    <property type="entry name" value="Methyltransf_11"/>
</dbReference>
<feature type="domain" description="Methyltransferase type 11" evidence="1">
    <location>
        <begin position="84"/>
        <end position="178"/>
    </location>
</feature>
<name>A0A4S4N9A9_9BACT</name>
<organism evidence="2 3">
    <name type="scientific">Neolewinella litorea</name>
    <dbReference type="NCBI Taxonomy" id="2562452"/>
    <lineage>
        <taxon>Bacteria</taxon>
        <taxon>Pseudomonadati</taxon>
        <taxon>Bacteroidota</taxon>
        <taxon>Saprospiria</taxon>
        <taxon>Saprospirales</taxon>
        <taxon>Lewinellaceae</taxon>
        <taxon>Neolewinella</taxon>
    </lineage>
</organism>
<comment type="caution">
    <text evidence="2">The sequence shown here is derived from an EMBL/GenBank/DDBJ whole genome shotgun (WGS) entry which is preliminary data.</text>
</comment>
<keyword evidence="2" id="KW-0489">Methyltransferase</keyword>
<keyword evidence="3" id="KW-1185">Reference proteome</keyword>
<dbReference type="EMBL" id="SRSF01000015">
    <property type="protein sequence ID" value="THH34591.1"/>
    <property type="molecule type" value="Genomic_DNA"/>
</dbReference>
<reference evidence="2 3" key="1">
    <citation type="submission" date="2019-04" db="EMBL/GenBank/DDBJ databases">
        <title>Lewinella litorea sp. nov., isolated from a marine sand.</title>
        <authorList>
            <person name="Yoon J.-H."/>
        </authorList>
    </citation>
    <scope>NUCLEOTIDE SEQUENCE [LARGE SCALE GENOMIC DNA]</scope>
    <source>
        <strain evidence="2 3">HSMS-39</strain>
    </source>
</reference>
<dbReference type="CDD" id="cd02440">
    <property type="entry name" value="AdoMet_MTases"/>
    <property type="match status" value="1"/>
</dbReference>
<dbReference type="Gene3D" id="3.40.50.150">
    <property type="entry name" value="Vaccinia Virus protein VP39"/>
    <property type="match status" value="1"/>
</dbReference>
<evidence type="ECO:0000259" key="1">
    <source>
        <dbReference type="Pfam" id="PF08241"/>
    </source>
</evidence>
<proteinExistence type="predicted"/>
<sequence>MGSWAVMRHSHQTAKNPMTSFNLHKQKFKTAFRQILSEGDSYEIGEAALPAYAHPNPLIDWLFWERIRVAYDFAGSREGGQNVLDFGCGSGVLSYLLAQDGCSVTACDVNFGPLDVVREKVAFPSSIEFVEGDILAGGLKEGSFDVIFALDVLEHISDLDPYVVEFRRLLKPDGVVVVSGPTENLFYKIGRRLAGNRFTGDYHVTNIAHVKAAFEREMRVTILKKLLFPVVLFEVFIARPE</sequence>
<dbReference type="SUPFAM" id="SSF53335">
    <property type="entry name" value="S-adenosyl-L-methionine-dependent methyltransferases"/>
    <property type="match status" value="1"/>
</dbReference>
<evidence type="ECO:0000313" key="3">
    <source>
        <dbReference type="Proteomes" id="UP000308528"/>
    </source>
</evidence>
<evidence type="ECO:0000313" key="2">
    <source>
        <dbReference type="EMBL" id="THH34591.1"/>
    </source>
</evidence>